<dbReference type="SMART" id="SM00346">
    <property type="entry name" value="HTH_ICLR"/>
    <property type="match status" value="1"/>
</dbReference>
<proteinExistence type="predicted"/>
<dbReference type="InterPro" id="IPR014757">
    <property type="entry name" value="Tscrpt_reg_IclR_C"/>
</dbReference>
<comment type="caution">
    <text evidence="6">The sequence shown here is derived from an EMBL/GenBank/DDBJ whole genome shotgun (WGS) entry which is preliminary data.</text>
</comment>
<accession>A0A6A7KC70</accession>
<keyword evidence="3" id="KW-0804">Transcription</keyword>
<dbReference type="Pfam" id="PF09339">
    <property type="entry name" value="HTH_IclR"/>
    <property type="match status" value="1"/>
</dbReference>
<dbReference type="InterPro" id="IPR005471">
    <property type="entry name" value="Tscrpt_reg_IclR_N"/>
</dbReference>
<evidence type="ECO:0000259" key="4">
    <source>
        <dbReference type="PROSITE" id="PS51077"/>
    </source>
</evidence>
<organism evidence="6 7">
    <name type="scientific">Alkalibaculum sporogenes</name>
    <dbReference type="NCBI Taxonomy" id="2655001"/>
    <lineage>
        <taxon>Bacteria</taxon>
        <taxon>Bacillati</taxon>
        <taxon>Bacillota</taxon>
        <taxon>Clostridia</taxon>
        <taxon>Eubacteriales</taxon>
        <taxon>Eubacteriaceae</taxon>
        <taxon>Alkalibaculum</taxon>
    </lineage>
</organism>
<evidence type="ECO:0000313" key="7">
    <source>
        <dbReference type="Proteomes" id="UP000440004"/>
    </source>
</evidence>
<feature type="domain" description="HTH iclR-type" evidence="4">
    <location>
        <begin position="1"/>
        <end position="65"/>
    </location>
</feature>
<dbReference type="InterPro" id="IPR036388">
    <property type="entry name" value="WH-like_DNA-bd_sf"/>
</dbReference>
<dbReference type="InterPro" id="IPR050707">
    <property type="entry name" value="HTH_MetabolicPath_Reg"/>
</dbReference>
<dbReference type="Gene3D" id="1.10.10.10">
    <property type="entry name" value="Winged helix-like DNA-binding domain superfamily/Winged helix DNA-binding domain"/>
    <property type="match status" value="1"/>
</dbReference>
<dbReference type="PROSITE" id="PS51077">
    <property type="entry name" value="HTH_ICLR"/>
    <property type="match status" value="1"/>
</dbReference>
<dbReference type="GO" id="GO:0003677">
    <property type="term" value="F:DNA binding"/>
    <property type="evidence" value="ECO:0007669"/>
    <property type="project" value="UniProtKB-KW"/>
</dbReference>
<dbReference type="PANTHER" id="PTHR30136:SF24">
    <property type="entry name" value="HTH-TYPE TRANSCRIPTIONAL REPRESSOR ALLR"/>
    <property type="match status" value="1"/>
</dbReference>
<dbReference type="GO" id="GO:0003700">
    <property type="term" value="F:DNA-binding transcription factor activity"/>
    <property type="evidence" value="ECO:0007669"/>
    <property type="project" value="TreeGrafter"/>
</dbReference>
<dbReference type="Proteomes" id="UP000440004">
    <property type="component" value="Unassembled WGS sequence"/>
</dbReference>
<gene>
    <name evidence="6" type="ORF">GC105_13985</name>
</gene>
<dbReference type="SUPFAM" id="SSF55781">
    <property type="entry name" value="GAF domain-like"/>
    <property type="match status" value="1"/>
</dbReference>
<dbReference type="Gene3D" id="3.30.450.40">
    <property type="match status" value="1"/>
</dbReference>
<dbReference type="InterPro" id="IPR029016">
    <property type="entry name" value="GAF-like_dom_sf"/>
</dbReference>
<protein>
    <submittedName>
        <fullName evidence="6">Helix-turn-helix domain-containing protein</fullName>
    </submittedName>
</protein>
<evidence type="ECO:0000313" key="6">
    <source>
        <dbReference type="EMBL" id="MPW26891.1"/>
    </source>
</evidence>
<dbReference type="PANTHER" id="PTHR30136">
    <property type="entry name" value="HELIX-TURN-HELIX TRANSCRIPTIONAL REGULATOR, ICLR FAMILY"/>
    <property type="match status" value="1"/>
</dbReference>
<dbReference type="InterPro" id="IPR036390">
    <property type="entry name" value="WH_DNA-bd_sf"/>
</dbReference>
<evidence type="ECO:0000259" key="5">
    <source>
        <dbReference type="PROSITE" id="PS51078"/>
    </source>
</evidence>
<evidence type="ECO:0000256" key="3">
    <source>
        <dbReference type="ARBA" id="ARBA00023163"/>
    </source>
</evidence>
<dbReference type="Pfam" id="PF01614">
    <property type="entry name" value="IclR_C"/>
    <property type="match status" value="1"/>
</dbReference>
<keyword evidence="7" id="KW-1185">Reference proteome</keyword>
<dbReference type="SUPFAM" id="SSF46785">
    <property type="entry name" value="Winged helix' DNA-binding domain"/>
    <property type="match status" value="1"/>
</dbReference>
<reference evidence="6 7" key="1">
    <citation type="submission" date="2019-10" db="EMBL/GenBank/DDBJ databases">
        <title>Alkalibaculum tamaniensis sp.nov., a new alkaliphilic acetogen, isolated on methoxylated aromatics from a mud volcano.</title>
        <authorList>
            <person name="Khomyakova M.A."/>
            <person name="Merkel A.Y."/>
            <person name="Bonch-Osmolovskaya E.A."/>
            <person name="Slobodkin A.I."/>
        </authorList>
    </citation>
    <scope>NUCLEOTIDE SEQUENCE [LARGE SCALE GENOMIC DNA]</scope>
    <source>
        <strain evidence="6 7">M08DMB</strain>
    </source>
</reference>
<evidence type="ECO:0000256" key="2">
    <source>
        <dbReference type="ARBA" id="ARBA00023125"/>
    </source>
</evidence>
<feature type="domain" description="IclR-ED" evidence="5">
    <location>
        <begin position="66"/>
        <end position="243"/>
    </location>
</feature>
<keyword evidence="2" id="KW-0238">DNA-binding</keyword>
<dbReference type="PROSITE" id="PS51078">
    <property type="entry name" value="ICLR_ED"/>
    <property type="match status" value="1"/>
</dbReference>
<dbReference type="EMBL" id="WHNX01000031">
    <property type="protein sequence ID" value="MPW26891.1"/>
    <property type="molecule type" value="Genomic_DNA"/>
</dbReference>
<keyword evidence="1" id="KW-0805">Transcription regulation</keyword>
<name>A0A6A7KC70_9FIRM</name>
<evidence type="ECO:0000256" key="1">
    <source>
        <dbReference type="ARBA" id="ARBA00023015"/>
    </source>
</evidence>
<dbReference type="GO" id="GO:0045892">
    <property type="term" value="P:negative regulation of DNA-templated transcription"/>
    <property type="evidence" value="ECO:0007669"/>
    <property type="project" value="TreeGrafter"/>
</dbReference>
<dbReference type="RefSeq" id="WP_152806029.1">
    <property type="nucleotide sequence ID" value="NZ_WHNX01000031.1"/>
</dbReference>
<dbReference type="AlphaFoldDB" id="A0A6A7KC70"/>
<sequence>MQVIDKAVEVLQLMANDPSKKFWRVTDVSNGLDMNVSTTHRLMQSLRNSGIIHQDNSTKKYSLGINFIYYGGIVREMNIPGIVIYPLMQRLYDELGETVFVTIKDRDNCVVLERINSYHQLRFVKRIGETLKLHEGACGKVILAYLPVSILDRTIERIVEGEEHYDIEKLKKTISEVREKGYLVEEVPKMDSTTFSAPVFSVEGNYVASLSVVIPKCRLTESKTSETIRVLKEIVAGFMVDTV</sequence>